<dbReference type="EMBL" id="CP002047">
    <property type="protein sequence ID" value="ADI13121.1"/>
    <property type="molecule type" value="Genomic_DNA"/>
</dbReference>
<proteinExistence type="predicted"/>
<organism evidence="1 2">
    <name type="scientific">Streptomyces bingchenggensis (strain BCW-1)</name>
    <dbReference type="NCBI Taxonomy" id="749414"/>
    <lineage>
        <taxon>Bacteria</taxon>
        <taxon>Bacillati</taxon>
        <taxon>Actinomycetota</taxon>
        <taxon>Actinomycetes</taxon>
        <taxon>Kitasatosporales</taxon>
        <taxon>Streptomycetaceae</taxon>
        <taxon>Streptomyces</taxon>
    </lineage>
</organism>
<dbReference type="STRING" id="749414.SBI_10003"/>
<gene>
    <name evidence="1" type="ordered locus">SBI_10003</name>
</gene>
<sequence length="74" mass="7009">MLGQPGGEGCQVDGFGAGYGGAGVEAGEEQQVFGEGVEAAGLSCGGGGRGGPVGAFRVGERDFQAGEQCGEGAA</sequence>
<evidence type="ECO:0000313" key="1">
    <source>
        <dbReference type="EMBL" id="ADI13121.1"/>
    </source>
</evidence>
<dbReference type="Proteomes" id="UP000000377">
    <property type="component" value="Chromosome"/>
</dbReference>
<dbReference type="HOGENOM" id="CLU_2686119_0_0_11"/>
<evidence type="ECO:0000313" key="2">
    <source>
        <dbReference type="Proteomes" id="UP000000377"/>
    </source>
</evidence>
<dbReference type="AlphaFoldDB" id="D7CFA5"/>
<accession>D7CFA5</accession>
<reference evidence="1 2" key="1">
    <citation type="journal article" date="2010" name="J. Bacteriol.">
        <title>Genome sequence of the milbemycin-producing bacterium Streptomyces bingchenggensis.</title>
        <authorList>
            <person name="Wang X.J."/>
            <person name="Yan Y.J."/>
            <person name="Zhang B."/>
            <person name="An J."/>
            <person name="Wang J.J."/>
            <person name="Tian J."/>
            <person name="Jiang L."/>
            <person name="Chen Y.H."/>
            <person name="Huang S.X."/>
            <person name="Yin M."/>
            <person name="Zhang J."/>
            <person name="Gao A.L."/>
            <person name="Liu C.X."/>
            <person name="Zhu Z.X."/>
            <person name="Xiang W.S."/>
        </authorList>
    </citation>
    <scope>NUCLEOTIDE SEQUENCE [LARGE SCALE GENOMIC DNA]</scope>
    <source>
        <strain evidence="1 2">BCW-1</strain>
    </source>
</reference>
<keyword evidence="2" id="KW-1185">Reference proteome</keyword>
<protein>
    <submittedName>
        <fullName evidence="1">Uncharacterized protein</fullName>
    </submittedName>
</protein>
<dbReference type="KEGG" id="sbh:SBI_10003"/>
<name>D7CFA5_STRBB</name>